<dbReference type="PROSITE" id="PS50164">
    <property type="entry name" value="GIY_YIG"/>
    <property type="match status" value="1"/>
</dbReference>
<evidence type="ECO:0000259" key="2">
    <source>
        <dbReference type="PROSITE" id="PS50164"/>
    </source>
</evidence>
<dbReference type="InterPro" id="IPR050190">
    <property type="entry name" value="UPF0213_domain"/>
</dbReference>
<dbReference type="EMBL" id="CP011071">
    <property type="protein sequence ID" value="AKA35115.1"/>
    <property type="molecule type" value="Genomic_DNA"/>
</dbReference>
<dbReference type="CDD" id="cd10448">
    <property type="entry name" value="GIY-YIG_unchar_3"/>
    <property type="match status" value="1"/>
</dbReference>
<dbReference type="PANTHER" id="PTHR34477:SF5">
    <property type="entry name" value="BSL5627 PROTEIN"/>
    <property type="match status" value="1"/>
</dbReference>
<dbReference type="InterPro" id="IPR000305">
    <property type="entry name" value="GIY-YIG_endonuc"/>
</dbReference>
<accession>A0A0D5YS78</accession>
<keyword evidence="3" id="KW-0378">Hydrolase</keyword>
<evidence type="ECO:0000256" key="1">
    <source>
        <dbReference type="ARBA" id="ARBA00007435"/>
    </source>
</evidence>
<dbReference type="SMART" id="SM00465">
    <property type="entry name" value="GIYc"/>
    <property type="match status" value="1"/>
</dbReference>
<name>A0A0D5YS78_9FLAO</name>
<dbReference type="Gene3D" id="3.40.1440.10">
    <property type="entry name" value="GIY-YIG endonuclease"/>
    <property type="match status" value="1"/>
</dbReference>
<evidence type="ECO:0000313" key="3">
    <source>
        <dbReference type="EMBL" id="AKA35115.1"/>
    </source>
</evidence>
<dbReference type="HOGENOM" id="CLU_135650_3_1_10"/>
<dbReference type="AlphaFoldDB" id="A0A0D5YS78"/>
<sequence length="116" mass="14298">MKNLLYFTDMFNEGWHTYYVYILTNQHKTVLYTGMTNNLAKRLYQHRENIREKSKTFVARYKCSHLLYYEEFTWVQEAIAREKEIKGWVRRKKLDLIKGSNPDLKFIEKLFRYQDV</sequence>
<dbReference type="InterPro" id="IPR035901">
    <property type="entry name" value="GIY-YIG_endonuc_sf"/>
</dbReference>
<evidence type="ECO:0000313" key="4">
    <source>
        <dbReference type="Proteomes" id="UP000032726"/>
    </source>
</evidence>
<feature type="domain" description="GIY-YIG" evidence="2">
    <location>
        <begin position="16"/>
        <end position="96"/>
    </location>
</feature>
<dbReference type="GO" id="GO:0004519">
    <property type="term" value="F:endonuclease activity"/>
    <property type="evidence" value="ECO:0007669"/>
    <property type="project" value="UniProtKB-KW"/>
</dbReference>
<reference evidence="3 4" key="1">
    <citation type="submission" date="2015-03" db="EMBL/GenBank/DDBJ databases">
        <title>Complete genome sequence of Muricauda lutaonensis CC-HSB-11T, isolated from a coastal hot spring.</title>
        <authorList>
            <person name="Kim K.M."/>
        </authorList>
    </citation>
    <scope>NUCLEOTIDE SEQUENCE [LARGE SCALE GENOMIC DNA]</scope>
    <source>
        <strain evidence="3 4">CC-HSB-11</strain>
    </source>
</reference>
<proteinExistence type="inferred from homology"/>
<keyword evidence="3" id="KW-0540">Nuclease</keyword>
<keyword evidence="4" id="KW-1185">Reference proteome</keyword>
<dbReference type="STRING" id="516051.VC82_1493"/>
<comment type="similarity">
    <text evidence="1">Belongs to the UPF0213 family.</text>
</comment>
<protein>
    <submittedName>
        <fullName evidence="3">Putative endonuclease containing a URI domain</fullName>
    </submittedName>
</protein>
<dbReference type="KEGG" id="mlt:VC82_1493"/>
<dbReference type="PATRIC" id="fig|516051.4.peg.1540"/>
<dbReference type="PANTHER" id="PTHR34477">
    <property type="entry name" value="UPF0213 PROTEIN YHBQ"/>
    <property type="match status" value="1"/>
</dbReference>
<keyword evidence="3" id="KW-0255">Endonuclease</keyword>
<dbReference type="Proteomes" id="UP000032726">
    <property type="component" value="Chromosome"/>
</dbReference>
<organism evidence="3 4">
    <name type="scientific">Flagellimonas lutaonensis</name>
    <dbReference type="NCBI Taxonomy" id="516051"/>
    <lineage>
        <taxon>Bacteria</taxon>
        <taxon>Pseudomonadati</taxon>
        <taxon>Bacteroidota</taxon>
        <taxon>Flavobacteriia</taxon>
        <taxon>Flavobacteriales</taxon>
        <taxon>Flavobacteriaceae</taxon>
        <taxon>Flagellimonas</taxon>
    </lineage>
</organism>
<dbReference type="Pfam" id="PF01541">
    <property type="entry name" value="GIY-YIG"/>
    <property type="match status" value="1"/>
</dbReference>
<dbReference type="SUPFAM" id="SSF82771">
    <property type="entry name" value="GIY-YIG endonuclease"/>
    <property type="match status" value="1"/>
</dbReference>
<gene>
    <name evidence="3" type="ORF">VC82_1493</name>
</gene>